<organism evidence="2 3">
    <name type="scientific">Oryza meyeriana var. granulata</name>
    <dbReference type="NCBI Taxonomy" id="110450"/>
    <lineage>
        <taxon>Eukaryota</taxon>
        <taxon>Viridiplantae</taxon>
        <taxon>Streptophyta</taxon>
        <taxon>Embryophyta</taxon>
        <taxon>Tracheophyta</taxon>
        <taxon>Spermatophyta</taxon>
        <taxon>Magnoliopsida</taxon>
        <taxon>Liliopsida</taxon>
        <taxon>Poales</taxon>
        <taxon>Poaceae</taxon>
        <taxon>BOP clade</taxon>
        <taxon>Oryzoideae</taxon>
        <taxon>Oryzeae</taxon>
        <taxon>Oryzinae</taxon>
        <taxon>Oryza</taxon>
        <taxon>Oryza meyeriana</taxon>
    </lineage>
</organism>
<evidence type="ECO:0000256" key="1">
    <source>
        <dbReference type="SAM" id="SignalP"/>
    </source>
</evidence>
<feature type="signal peptide" evidence="1">
    <location>
        <begin position="1"/>
        <end position="27"/>
    </location>
</feature>
<proteinExistence type="predicted"/>
<keyword evidence="1" id="KW-0732">Signal</keyword>
<name>A0A6G1DCW9_9ORYZ</name>
<accession>A0A6G1DCW9</accession>
<dbReference type="Proteomes" id="UP000479710">
    <property type="component" value="Unassembled WGS sequence"/>
</dbReference>
<dbReference type="EMBL" id="SPHZ02000006">
    <property type="protein sequence ID" value="KAF0910280.1"/>
    <property type="molecule type" value="Genomic_DNA"/>
</dbReference>
<evidence type="ECO:0000313" key="2">
    <source>
        <dbReference type="EMBL" id="KAF0910280.1"/>
    </source>
</evidence>
<keyword evidence="3" id="KW-1185">Reference proteome</keyword>
<protein>
    <submittedName>
        <fullName evidence="2">Uncharacterized protein</fullName>
    </submittedName>
</protein>
<feature type="chain" id="PRO_5026095746" evidence="1">
    <location>
        <begin position="28"/>
        <end position="117"/>
    </location>
</feature>
<gene>
    <name evidence="2" type="ORF">E2562_001466</name>
</gene>
<evidence type="ECO:0000313" key="3">
    <source>
        <dbReference type="Proteomes" id="UP000479710"/>
    </source>
</evidence>
<sequence>MELSACKASLLIAVVLAALLLPRGLGAVRPCHSCDGGEARRLGGEAALVKLRDQGVARPLWGSAAAGATVPSNAGGSVSRRRVEEGARRPVARRMLLRGINADVSKPSCRSNYEQIM</sequence>
<reference evidence="2 3" key="1">
    <citation type="submission" date="2019-11" db="EMBL/GenBank/DDBJ databases">
        <title>Whole genome sequence of Oryza granulata.</title>
        <authorList>
            <person name="Li W."/>
        </authorList>
    </citation>
    <scope>NUCLEOTIDE SEQUENCE [LARGE SCALE GENOMIC DNA]</scope>
    <source>
        <strain evidence="3">cv. Menghai</strain>
        <tissue evidence="2">Leaf</tissue>
    </source>
</reference>
<dbReference type="AlphaFoldDB" id="A0A6G1DCW9"/>
<comment type="caution">
    <text evidence="2">The sequence shown here is derived from an EMBL/GenBank/DDBJ whole genome shotgun (WGS) entry which is preliminary data.</text>
</comment>